<dbReference type="EMBL" id="JAHLFG010000060">
    <property type="protein sequence ID" value="MBU3826923.1"/>
    <property type="molecule type" value="Genomic_DNA"/>
</dbReference>
<sequence precursor="true">MPSSRNRRTRQVRHHFNVSLLATALTAALSLPATAFAQASEDSSAPSALTGASSIRERGEDIVAQHRLTAVNQMAIQVSHLMQQPSSQRYLLNRHFSAASTFPLRLLGRLAQNPWRAAPFMPVPDRDLACYYGIPPYREPMEYDVHTTPVNIAADTVTGSMDQEVVYEGNVELTQGDKLLRADKATYDGKLGQFVSTGSLVYQGPEYTITTQDPIVSNLKTKKTTLQSAAVQMNGSVARANTQNMEIDNANESAQIEELSFSTCPANSEFWHITADDVDVVKGDAYGSATNATVWIKDIPVFYLPYVTFPISNQRKSGLLYPSISFDSDNGFDYAQPIYFNLAPNYDYTLTPRYMSKRGINFNNEFRYMPLENSEGKLTFDYLPYDNNWDLANGSHDRWMIDWEHSSSFFNDDLTVDLDFQRVRPGDYDYLSDIGSEDATITDDHLVQSLRTAYNRPSYDMSIEVRTFQSLIPDEASIIKPFSMLPQLTASYYDTFGAALITVDSEITQFVSPDEFGYDNFEASRLHLEPGLSYQLYNSRGTSLTAGGKLFLTHYEQDNLSLLPEYYSQSLGFDNLDSSVDRALYLLEARGKTTLERKVLDLRHTQTLEPEIAYRFIPYKDQNDIGLYDTTDRQTDYYSNFSYRHFTGYDRIADVNEITFGLTSRLLDPHDRELMRFAISQTYSFVPSRVTLNPNDDTSRYPRSPLSLSIDANPAEGWTMHGGLSYTNETNSIAAWNVMTEYVSAEGFKGQISYRFADEGNRTLENAPIDLEQLGLQLELPLPGNFSFISAIYHDFEQNDDIDKKFALRYEECCWAITFLVEDYNKTDWEDLDRVKERRVGIQFEFKGLGAVNVTGSKEPASTDTVLLDHFNPTNLNN</sequence>
<keyword evidence="1 4" id="KW-0732">Signal</keyword>
<keyword evidence="2 4" id="KW-0472">Membrane</keyword>
<evidence type="ECO:0000259" key="6">
    <source>
        <dbReference type="Pfam" id="PF04453"/>
    </source>
</evidence>
<dbReference type="PANTHER" id="PTHR30189">
    <property type="entry name" value="LPS-ASSEMBLY PROTEIN"/>
    <property type="match status" value="1"/>
</dbReference>
<dbReference type="GO" id="GO:0043165">
    <property type="term" value="P:Gram-negative-bacterium-type cell outer membrane assembly"/>
    <property type="evidence" value="ECO:0007669"/>
    <property type="project" value="UniProtKB-UniRule"/>
</dbReference>
<dbReference type="Gene3D" id="2.60.450.10">
    <property type="entry name" value="Lipopolysaccharide (LPS) transport protein A like domain"/>
    <property type="match status" value="1"/>
</dbReference>
<comment type="caution">
    <text evidence="4">Lacks conserved residue(s) required for the propagation of feature annotation.</text>
</comment>
<dbReference type="AlphaFoldDB" id="A0A9E2NS84"/>
<feature type="domain" description="LptD C-terminal" evidence="6">
    <location>
        <begin position="396"/>
        <end position="783"/>
    </location>
</feature>
<gene>
    <name evidence="4 7" type="primary">lptD</name>
    <name evidence="7" type="ORF">IAA31_05485</name>
</gene>
<evidence type="ECO:0000256" key="4">
    <source>
        <dbReference type="HAMAP-Rule" id="MF_01411"/>
    </source>
</evidence>
<dbReference type="PANTHER" id="PTHR30189:SF1">
    <property type="entry name" value="LPS-ASSEMBLY PROTEIN LPTD"/>
    <property type="match status" value="1"/>
</dbReference>
<evidence type="ECO:0000256" key="2">
    <source>
        <dbReference type="ARBA" id="ARBA00023136"/>
    </source>
</evidence>
<dbReference type="InterPro" id="IPR050218">
    <property type="entry name" value="LptD"/>
</dbReference>
<dbReference type="GO" id="GO:0015920">
    <property type="term" value="P:lipopolysaccharide transport"/>
    <property type="evidence" value="ECO:0007669"/>
    <property type="project" value="InterPro"/>
</dbReference>
<accession>A0A9E2NS84</accession>
<comment type="similarity">
    <text evidence="4">Belongs to the LptD family.</text>
</comment>
<evidence type="ECO:0000256" key="3">
    <source>
        <dbReference type="ARBA" id="ARBA00023237"/>
    </source>
</evidence>
<reference evidence="7" key="2">
    <citation type="submission" date="2021-04" db="EMBL/GenBank/DDBJ databases">
        <authorList>
            <person name="Gilroy R."/>
        </authorList>
    </citation>
    <scope>NUCLEOTIDE SEQUENCE</scope>
    <source>
        <strain evidence="7">687</strain>
    </source>
</reference>
<dbReference type="InterPro" id="IPR020889">
    <property type="entry name" value="LipoPS_assembly_LptD"/>
</dbReference>
<dbReference type="Pfam" id="PF04453">
    <property type="entry name" value="LptD"/>
    <property type="match status" value="1"/>
</dbReference>
<organism evidence="7 8">
    <name type="scientific">Candidatus Anaerobiospirillum merdipullorum</name>
    <dbReference type="NCBI Taxonomy" id="2838450"/>
    <lineage>
        <taxon>Bacteria</taxon>
        <taxon>Pseudomonadati</taxon>
        <taxon>Pseudomonadota</taxon>
        <taxon>Gammaproteobacteria</taxon>
        <taxon>Aeromonadales</taxon>
        <taxon>Succinivibrionaceae</taxon>
        <taxon>Anaerobiospirillum</taxon>
    </lineage>
</organism>
<dbReference type="Proteomes" id="UP000824150">
    <property type="component" value="Unassembled WGS sequence"/>
</dbReference>
<name>A0A9E2NS84_9GAMM</name>
<feature type="domain" description="Organic solvent tolerance-like N-terminal" evidence="5">
    <location>
        <begin position="151"/>
        <end position="275"/>
    </location>
</feature>
<reference evidence="7" key="1">
    <citation type="journal article" date="2021" name="PeerJ">
        <title>Extensive microbial diversity within the chicken gut microbiome revealed by metagenomics and culture.</title>
        <authorList>
            <person name="Gilroy R."/>
            <person name="Ravi A."/>
            <person name="Getino M."/>
            <person name="Pursley I."/>
            <person name="Horton D.L."/>
            <person name="Alikhan N.F."/>
            <person name="Baker D."/>
            <person name="Gharbi K."/>
            <person name="Hall N."/>
            <person name="Watson M."/>
            <person name="Adriaenssens E.M."/>
            <person name="Foster-Nyarko E."/>
            <person name="Jarju S."/>
            <person name="Secka A."/>
            <person name="Antonio M."/>
            <person name="Oren A."/>
            <person name="Chaudhuri R.R."/>
            <person name="La Ragione R."/>
            <person name="Hildebrand F."/>
            <person name="Pallen M.J."/>
        </authorList>
    </citation>
    <scope>NUCLEOTIDE SEQUENCE</scope>
    <source>
        <strain evidence="7">687</strain>
    </source>
</reference>
<proteinExistence type="inferred from homology"/>
<protein>
    <recommendedName>
        <fullName evidence="4">LPS-assembly protein LptD</fullName>
    </recommendedName>
</protein>
<evidence type="ECO:0000259" key="5">
    <source>
        <dbReference type="Pfam" id="PF03968"/>
    </source>
</evidence>
<dbReference type="GO" id="GO:0009279">
    <property type="term" value="C:cell outer membrane"/>
    <property type="evidence" value="ECO:0007669"/>
    <property type="project" value="UniProtKB-SubCell"/>
</dbReference>
<feature type="chain" id="PRO_5039774465" description="LPS-assembly protein LptD" evidence="4">
    <location>
        <begin position="36"/>
        <end position="878"/>
    </location>
</feature>
<dbReference type="GO" id="GO:1990351">
    <property type="term" value="C:transporter complex"/>
    <property type="evidence" value="ECO:0007669"/>
    <property type="project" value="TreeGrafter"/>
</dbReference>
<feature type="signal peptide" evidence="4">
    <location>
        <begin position="1"/>
        <end position="35"/>
    </location>
</feature>
<keyword evidence="3 4" id="KW-0998">Cell outer membrane</keyword>
<comment type="caution">
    <text evidence="7">The sequence shown here is derived from an EMBL/GenBank/DDBJ whole genome shotgun (WGS) entry which is preliminary data.</text>
</comment>
<dbReference type="HAMAP" id="MF_01411">
    <property type="entry name" value="LPS_assembly_LptD"/>
    <property type="match status" value="1"/>
</dbReference>
<evidence type="ECO:0000313" key="8">
    <source>
        <dbReference type="Proteomes" id="UP000824150"/>
    </source>
</evidence>
<dbReference type="InterPro" id="IPR005653">
    <property type="entry name" value="OstA-like_N"/>
</dbReference>
<comment type="subunit">
    <text evidence="4">Component of the lipopolysaccharide transport and assembly complex. Interacts with LptE and LptA.</text>
</comment>
<evidence type="ECO:0000256" key="1">
    <source>
        <dbReference type="ARBA" id="ARBA00022729"/>
    </source>
</evidence>
<dbReference type="Pfam" id="PF03968">
    <property type="entry name" value="LptD_N"/>
    <property type="match status" value="1"/>
</dbReference>
<comment type="subcellular location">
    <subcellularLocation>
        <location evidence="4">Cell outer membrane</location>
    </subcellularLocation>
</comment>
<dbReference type="InterPro" id="IPR007543">
    <property type="entry name" value="LptD_C"/>
</dbReference>
<comment type="function">
    <text evidence="4">Together with LptE, is involved in the assembly of lipopolysaccharide (LPS) at the surface of the outer membrane.</text>
</comment>
<evidence type="ECO:0000313" key="7">
    <source>
        <dbReference type="EMBL" id="MBU3826923.1"/>
    </source>
</evidence>